<dbReference type="EMBL" id="VIVQ01000001">
    <property type="protein sequence ID" value="TWE12319.1"/>
    <property type="molecule type" value="Genomic_DNA"/>
</dbReference>
<sequence>MYPGAHVAQHADKIAIRLVDTGETRTYAELETNSIRLARHLRDSSLRVGDDIAFFADNIPQVFEVYWAGLRSGFYVTGVNYHLTSDEAAYILGDCDAKVLFVSSEYVELAREIHDRVPGLSTMVVLDGPAPSDFVAYDDVLAGTSSEPLGDEPRGVDMLYSSGTTGRPKGVKPSLTGKQVGEQGCDLTTTVFGAAYGFGTDSVYYSCAPTYHAAPLRFCGIVNGLGGTVVLAKRFDAEAMLRAIDEFEVTHTQCVPTMFVRMLKLPQQVREKYDVSSVRVAVHAAAPCPVQVKQQMLDWWGPVLYEYYSSTEANGVTLISPQEWLERPGTVGRAGLGVIHICAPDGTELPTGENGVIFFEREQRPFSYHKDPGKTEAATHPTHPTWTTTGDIGHVDEDGYLFLTDRAAFVIISGGVNVYPQEIESELALHPAILDVAVIGVPDEDLGQVPKAFVQPAAGMTPTADLGEEILHSLDGRLARFKIPRSIEFIDELPRTATGKLVKGRLVEMVAARSA</sequence>
<feature type="region of interest" description="Disordered" evidence="1">
    <location>
        <begin position="371"/>
        <end position="390"/>
    </location>
</feature>
<feature type="domain" description="AMP-binding enzyme C-terminal" evidence="3">
    <location>
        <begin position="422"/>
        <end position="500"/>
    </location>
</feature>
<dbReference type="SUPFAM" id="SSF56801">
    <property type="entry name" value="Acetyl-CoA synthetase-like"/>
    <property type="match status" value="1"/>
</dbReference>
<comment type="caution">
    <text evidence="4">The sequence shown here is derived from an EMBL/GenBank/DDBJ whole genome shotgun (WGS) entry which is preliminary data.</text>
</comment>
<proteinExistence type="predicted"/>
<dbReference type="GO" id="GO:0016405">
    <property type="term" value="F:CoA-ligase activity"/>
    <property type="evidence" value="ECO:0007669"/>
    <property type="project" value="TreeGrafter"/>
</dbReference>
<dbReference type="InterPro" id="IPR000873">
    <property type="entry name" value="AMP-dep_synth/lig_dom"/>
</dbReference>
<protein>
    <submittedName>
        <fullName evidence="4">Fatty-acyl-CoA synthase</fullName>
    </submittedName>
</protein>
<dbReference type="Gene3D" id="3.40.50.12780">
    <property type="entry name" value="N-terminal domain of ligase-like"/>
    <property type="match status" value="1"/>
</dbReference>
<dbReference type="PANTHER" id="PTHR24096">
    <property type="entry name" value="LONG-CHAIN-FATTY-ACID--COA LIGASE"/>
    <property type="match status" value="1"/>
</dbReference>
<dbReference type="RefSeq" id="WP_145226240.1">
    <property type="nucleotide sequence ID" value="NZ_VIVQ01000001.1"/>
</dbReference>
<evidence type="ECO:0000313" key="5">
    <source>
        <dbReference type="Proteomes" id="UP000318297"/>
    </source>
</evidence>
<dbReference type="AlphaFoldDB" id="A0A561E9M9"/>
<dbReference type="OrthoDB" id="9803968at2"/>
<feature type="domain" description="AMP-dependent synthetase/ligase" evidence="2">
    <location>
        <begin position="6"/>
        <end position="360"/>
    </location>
</feature>
<dbReference type="Pfam" id="PF13193">
    <property type="entry name" value="AMP-binding_C"/>
    <property type="match status" value="1"/>
</dbReference>
<evidence type="ECO:0000259" key="3">
    <source>
        <dbReference type="Pfam" id="PF13193"/>
    </source>
</evidence>
<dbReference type="Proteomes" id="UP000318297">
    <property type="component" value="Unassembled WGS sequence"/>
</dbReference>
<dbReference type="PROSITE" id="PS00455">
    <property type="entry name" value="AMP_BINDING"/>
    <property type="match status" value="1"/>
</dbReference>
<dbReference type="InterPro" id="IPR045851">
    <property type="entry name" value="AMP-bd_C_sf"/>
</dbReference>
<dbReference type="InterPro" id="IPR020845">
    <property type="entry name" value="AMP-binding_CS"/>
</dbReference>
<evidence type="ECO:0000313" key="4">
    <source>
        <dbReference type="EMBL" id="TWE12319.1"/>
    </source>
</evidence>
<dbReference type="InterPro" id="IPR042099">
    <property type="entry name" value="ANL_N_sf"/>
</dbReference>
<evidence type="ECO:0000256" key="1">
    <source>
        <dbReference type="SAM" id="MobiDB-lite"/>
    </source>
</evidence>
<evidence type="ECO:0000259" key="2">
    <source>
        <dbReference type="Pfam" id="PF00501"/>
    </source>
</evidence>
<dbReference type="Gene3D" id="3.30.300.30">
    <property type="match status" value="1"/>
</dbReference>
<gene>
    <name evidence="4" type="ORF">BKA23_1120</name>
</gene>
<dbReference type="PANTHER" id="PTHR24096:SF323">
    <property type="entry name" value="BLR3536 PROTEIN"/>
    <property type="match status" value="1"/>
</dbReference>
<name>A0A561E9M9_9MICO</name>
<reference evidence="4 5" key="1">
    <citation type="submission" date="2019-06" db="EMBL/GenBank/DDBJ databases">
        <title>Sequencing the genomes of 1000 actinobacteria strains.</title>
        <authorList>
            <person name="Klenk H.-P."/>
        </authorList>
    </citation>
    <scope>NUCLEOTIDE SEQUENCE [LARGE SCALE GENOMIC DNA]</scope>
    <source>
        <strain evidence="4 5">DSM 19560</strain>
    </source>
</reference>
<accession>A0A561E9M9</accession>
<organism evidence="4 5">
    <name type="scientific">Rudaeicoccus suwonensis</name>
    <dbReference type="NCBI Taxonomy" id="657409"/>
    <lineage>
        <taxon>Bacteria</taxon>
        <taxon>Bacillati</taxon>
        <taxon>Actinomycetota</taxon>
        <taxon>Actinomycetes</taxon>
        <taxon>Micrococcales</taxon>
        <taxon>Dermacoccaceae</taxon>
        <taxon>Rudaeicoccus</taxon>
    </lineage>
</organism>
<dbReference type="Pfam" id="PF00501">
    <property type="entry name" value="AMP-binding"/>
    <property type="match status" value="1"/>
</dbReference>
<dbReference type="InterPro" id="IPR025110">
    <property type="entry name" value="AMP-bd_C"/>
</dbReference>
<feature type="compositionally biased region" description="Low complexity" evidence="1">
    <location>
        <begin position="375"/>
        <end position="389"/>
    </location>
</feature>
<keyword evidence="5" id="KW-1185">Reference proteome</keyword>